<dbReference type="GO" id="GO:0005634">
    <property type="term" value="C:nucleus"/>
    <property type="evidence" value="ECO:0007669"/>
    <property type="project" value="UniProtKB-SubCell"/>
</dbReference>
<evidence type="ECO:0000313" key="8">
    <source>
        <dbReference type="Proteomes" id="UP000887566"/>
    </source>
</evidence>
<dbReference type="InterPro" id="IPR003616">
    <property type="entry name" value="Post-SET_dom"/>
</dbReference>
<evidence type="ECO:0000256" key="5">
    <source>
        <dbReference type="ARBA" id="ARBA00023242"/>
    </source>
</evidence>
<feature type="domain" description="SET" evidence="6">
    <location>
        <begin position="1"/>
        <end position="69"/>
    </location>
</feature>
<organism evidence="8 9">
    <name type="scientific">Plectus sambesii</name>
    <dbReference type="NCBI Taxonomy" id="2011161"/>
    <lineage>
        <taxon>Eukaryota</taxon>
        <taxon>Metazoa</taxon>
        <taxon>Ecdysozoa</taxon>
        <taxon>Nematoda</taxon>
        <taxon>Chromadorea</taxon>
        <taxon>Plectida</taxon>
        <taxon>Plectina</taxon>
        <taxon>Plectoidea</taxon>
        <taxon>Plectidae</taxon>
        <taxon>Plectus</taxon>
    </lineage>
</organism>
<dbReference type="Proteomes" id="UP000887566">
    <property type="component" value="Unplaced"/>
</dbReference>
<dbReference type="SUPFAM" id="SSF82199">
    <property type="entry name" value="SET domain"/>
    <property type="match status" value="1"/>
</dbReference>
<dbReference type="PANTHER" id="PTHR46024:SF1">
    <property type="entry name" value="HISTONE-LYSINE N-METHYLTRANSFERASE EGGLESS"/>
    <property type="match status" value="1"/>
</dbReference>
<keyword evidence="5" id="KW-0539">Nucleus</keyword>
<keyword evidence="4" id="KW-0949">S-adenosyl-L-methionine</keyword>
<dbReference type="InterPro" id="IPR001214">
    <property type="entry name" value="SET_dom"/>
</dbReference>
<evidence type="ECO:0000256" key="2">
    <source>
        <dbReference type="ARBA" id="ARBA00022603"/>
    </source>
</evidence>
<protein>
    <submittedName>
        <fullName evidence="9">Uncharacterized protein</fullName>
    </submittedName>
</protein>
<sequence length="94" mass="10913">MAKYFDGDDLFIIDAKTKGNIGRFMNHSCNPNVMVQHVLVDTHDLRLPWVAFFTKTRVMAGEEMCWDYNYEVGMVKGRRIDCKCHAPNCRGRLL</sequence>
<evidence type="ECO:0000256" key="4">
    <source>
        <dbReference type="ARBA" id="ARBA00022691"/>
    </source>
</evidence>
<evidence type="ECO:0000256" key="1">
    <source>
        <dbReference type="ARBA" id="ARBA00004123"/>
    </source>
</evidence>
<evidence type="ECO:0000259" key="7">
    <source>
        <dbReference type="PROSITE" id="PS50868"/>
    </source>
</evidence>
<dbReference type="AlphaFoldDB" id="A0A914WNJ3"/>
<dbReference type="PROSITE" id="PS50280">
    <property type="entry name" value="SET"/>
    <property type="match status" value="1"/>
</dbReference>
<name>A0A914WNJ3_9BILA</name>
<evidence type="ECO:0000259" key="6">
    <source>
        <dbReference type="PROSITE" id="PS50280"/>
    </source>
</evidence>
<keyword evidence="2" id="KW-0489">Methyltransferase</keyword>
<dbReference type="PANTHER" id="PTHR46024">
    <property type="entry name" value="HISTONE-LYSINE N-METHYLTRANSFERASE EGGLESS"/>
    <property type="match status" value="1"/>
</dbReference>
<proteinExistence type="predicted"/>
<dbReference type="GO" id="GO:0046974">
    <property type="term" value="F:histone H3K9 methyltransferase activity"/>
    <property type="evidence" value="ECO:0007669"/>
    <property type="project" value="TreeGrafter"/>
</dbReference>
<dbReference type="SMART" id="SM00317">
    <property type="entry name" value="SET"/>
    <property type="match status" value="1"/>
</dbReference>
<dbReference type="PROSITE" id="PS50868">
    <property type="entry name" value="POST_SET"/>
    <property type="match status" value="1"/>
</dbReference>
<dbReference type="InterPro" id="IPR046341">
    <property type="entry name" value="SET_dom_sf"/>
</dbReference>
<keyword evidence="8" id="KW-1185">Reference proteome</keyword>
<evidence type="ECO:0000256" key="3">
    <source>
        <dbReference type="ARBA" id="ARBA00022679"/>
    </source>
</evidence>
<comment type="subcellular location">
    <subcellularLocation>
        <location evidence="1">Nucleus</location>
    </subcellularLocation>
</comment>
<dbReference type="InterPro" id="IPR051516">
    <property type="entry name" value="SETDB_methyltransferase"/>
</dbReference>
<keyword evidence="3" id="KW-0808">Transferase</keyword>
<dbReference type="WBParaSite" id="PSAMB.scaffold482size49770.g6374.t1">
    <property type="protein sequence ID" value="PSAMB.scaffold482size49770.g6374.t1"/>
    <property type="gene ID" value="PSAMB.scaffold482size49770.g6374"/>
</dbReference>
<evidence type="ECO:0000313" key="9">
    <source>
        <dbReference type="WBParaSite" id="PSAMB.scaffold482size49770.g6374.t1"/>
    </source>
</evidence>
<reference evidence="9" key="1">
    <citation type="submission" date="2022-11" db="UniProtKB">
        <authorList>
            <consortium name="WormBaseParasite"/>
        </authorList>
    </citation>
    <scope>IDENTIFICATION</scope>
</reference>
<dbReference type="Gene3D" id="2.170.270.10">
    <property type="entry name" value="SET domain"/>
    <property type="match status" value="1"/>
</dbReference>
<dbReference type="GO" id="GO:0070828">
    <property type="term" value="P:heterochromatin organization"/>
    <property type="evidence" value="ECO:0007669"/>
    <property type="project" value="TreeGrafter"/>
</dbReference>
<accession>A0A914WNJ3</accession>
<dbReference type="Pfam" id="PF00856">
    <property type="entry name" value="SET"/>
    <property type="match status" value="1"/>
</dbReference>
<feature type="domain" description="Post-SET" evidence="7">
    <location>
        <begin position="78"/>
        <end position="94"/>
    </location>
</feature>
<dbReference type="GO" id="GO:0032259">
    <property type="term" value="P:methylation"/>
    <property type="evidence" value="ECO:0007669"/>
    <property type="project" value="UniProtKB-KW"/>
</dbReference>
<dbReference type="GO" id="GO:0010629">
    <property type="term" value="P:negative regulation of gene expression"/>
    <property type="evidence" value="ECO:0007669"/>
    <property type="project" value="TreeGrafter"/>
</dbReference>